<feature type="transmembrane region" description="Helical" evidence="20">
    <location>
        <begin position="20"/>
        <end position="42"/>
    </location>
</feature>
<dbReference type="InterPro" id="IPR051420">
    <property type="entry name" value="Ser_Thr_Kinases_DiverseReg"/>
</dbReference>
<evidence type="ECO:0000256" key="6">
    <source>
        <dbReference type="ARBA" id="ARBA00022679"/>
    </source>
</evidence>
<evidence type="ECO:0000256" key="20">
    <source>
        <dbReference type="SAM" id="Phobius"/>
    </source>
</evidence>
<name>A0AA39VGP1_ACESA</name>
<evidence type="ECO:0000256" key="4">
    <source>
        <dbReference type="ARBA" id="ARBA00022553"/>
    </source>
</evidence>
<keyword evidence="13 20" id="KW-1133">Transmembrane helix</keyword>
<keyword evidence="23" id="KW-1185">Reference proteome</keyword>
<evidence type="ECO:0000256" key="15">
    <source>
        <dbReference type="ARBA" id="ARBA00023170"/>
    </source>
</evidence>
<reference evidence="22" key="1">
    <citation type="journal article" date="2022" name="Plant J.">
        <title>Strategies of tolerance reflected in two North American maple genomes.</title>
        <authorList>
            <person name="McEvoy S.L."/>
            <person name="Sezen U.U."/>
            <person name="Trouern-Trend A."/>
            <person name="McMahon S.M."/>
            <person name="Schaberg P.G."/>
            <person name="Yang J."/>
            <person name="Wegrzyn J.L."/>
            <person name="Swenson N.G."/>
        </authorList>
    </citation>
    <scope>NUCLEOTIDE SEQUENCE</scope>
    <source>
        <strain evidence="22">NS2018</strain>
    </source>
</reference>
<dbReference type="Gene3D" id="1.10.510.10">
    <property type="entry name" value="Transferase(Phosphotransferase) domain 1"/>
    <property type="match status" value="1"/>
</dbReference>
<comment type="caution">
    <text evidence="22">The sequence shown here is derived from an EMBL/GenBank/DDBJ whole genome shotgun (WGS) entry which is preliminary data.</text>
</comment>
<dbReference type="InterPro" id="IPR017441">
    <property type="entry name" value="Protein_kinase_ATP_BS"/>
</dbReference>
<dbReference type="InterPro" id="IPR008266">
    <property type="entry name" value="Tyr_kinase_AS"/>
</dbReference>
<comment type="catalytic activity">
    <reaction evidence="17">
        <text>L-threonyl-[protein] + ATP = O-phospho-L-threonyl-[protein] + ADP + H(+)</text>
        <dbReference type="Rhea" id="RHEA:46608"/>
        <dbReference type="Rhea" id="RHEA-COMP:11060"/>
        <dbReference type="Rhea" id="RHEA-COMP:11605"/>
        <dbReference type="ChEBI" id="CHEBI:15378"/>
        <dbReference type="ChEBI" id="CHEBI:30013"/>
        <dbReference type="ChEBI" id="CHEBI:30616"/>
        <dbReference type="ChEBI" id="CHEBI:61977"/>
        <dbReference type="ChEBI" id="CHEBI:456216"/>
        <dbReference type="EC" id="2.7.11.1"/>
    </reaction>
</comment>
<evidence type="ECO:0000256" key="13">
    <source>
        <dbReference type="ARBA" id="ARBA00022989"/>
    </source>
</evidence>
<evidence type="ECO:0000256" key="5">
    <source>
        <dbReference type="ARBA" id="ARBA00022614"/>
    </source>
</evidence>
<dbReference type="PANTHER" id="PTHR48005:SF16">
    <property type="entry name" value="MDIS1-INTERACTING RECEPTOR LIKE KINASE 2-LIKE ISOFORM X1"/>
    <property type="match status" value="1"/>
</dbReference>
<evidence type="ECO:0000256" key="7">
    <source>
        <dbReference type="ARBA" id="ARBA00022692"/>
    </source>
</evidence>
<evidence type="ECO:0000256" key="16">
    <source>
        <dbReference type="ARBA" id="ARBA00023180"/>
    </source>
</evidence>
<dbReference type="PROSITE" id="PS00107">
    <property type="entry name" value="PROTEIN_KINASE_ATP"/>
    <property type="match status" value="1"/>
</dbReference>
<comment type="subcellular location">
    <subcellularLocation>
        <location evidence="1">Membrane</location>
        <topology evidence="1">Single-pass type I membrane protein</topology>
    </subcellularLocation>
</comment>
<evidence type="ECO:0000256" key="2">
    <source>
        <dbReference type="ARBA" id="ARBA00012513"/>
    </source>
</evidence>
<keyword evidence="11" id="KW-0418">Kinase</keyword>
<keyword evidence="12 19" id="KW-0067">ATP-binding</keyword>
<dbReference type="GO" id="GO:0016020">
    <property type="term" value="C:membrane"/>
    <property type="evidence" value="ECO:0007669"/>
    <property type="project" value="UniProtKB-SubCell"/>
</dbReference>
<gene>
    <name evidence="22" type="ORF">LWI29_017637</name>
</gene>
<dbReference type="GO" id="GO:0004674">
    <property type="term" value="F:protein serine/threonine kinase activity"/>
    <property type="evidence" value="ECO:0007669"/>
    <property type="project" value="UniProtKB-KW"/>
</dbReference>
<evidence type="ECO:0000256" key="8">
    <source>
        <dbReference type="ARBA" id="ARBA00022729"/>
    </source>
</evidence>
<evidence type="ECO:0000256" key="12">
    <source>
        <dbReference type="ARBA" id="ARBA00022840"/>
    </source>
</evidence>
<feature type="domain" description="Protein kinase" evidence="21">
    <location>
        <begin position="84"/>
        <end position="341"/>
    </location>
</feature>
<evidence type="ECO:0000256" key="10">
    <source>
        <dbReference type="ARBA" id="ARBA00022741"/>
    </source>
</evidence>
<dbReference type="Proteomes" id="UP001168877">
    <property type="component" value="Unassembled WGS sequence"/>
</dbReference>
<keyword evidence="8" id="KW-0732">Signal</keyword>
<keyword evidence="7 20" id="KW-0812">Transmembrane</keyword>
<keyword evidence="9" id="KW-0677">Repeat</keyword>
<dbReference type="Gene3D" id="3.30.200.20">
    <property type="entry name" value="Phosphorylase Kinase, domain 1"/>
    <property type="match status" value="1"/>
</dbReference>
<proteinExistence type="predicted"/>
<evidence type="ECO:0000256" key="14">
    <source>
        <dbReference type="ARBA" id="ARBA00023136"/>
    </source>
</evidence>
<evidence type="ECO:0000256" key="19">
    <source>
        <dbReference type="PROSITE-ProRule" id="PRU10141"/>
    </source>
</evidence>
<reference evidence="22" key="2">
    <citation type="submission" date="2023-06" db="EMBL/GenBank/DDBJ databases">
        <authorList>
            <person name="Swenson N.G."/>
            <person name="Wegrzyn J.L."/>
            <person name="Mcevoy S.L."/>
        </authorList>
    </citation>
    <scope>NUCLEOTIDE SEQUENCE</scope>
    <source>
        <strain evidence="22">NS2018</strain>
        <tissue evidence="22">Leaf</tissue>
    </source>
</reference>
<keyword evidence="5" id="KW-0433">Leucine-rich repeat</keyword>
<evidence type="ECO:0000256" key="17">
    <source>
        <dbReference type="ARBA" id="ARBA00047899"/>
    </source>
</evidence>
<dbReference type="PROSITE" id="PS50011">
    <property type="entry name" value="PROTEIN_KINASE_DOM"/>
    <property type="match status" value="1"/>
</dbReference>
<evidence type="ECO:0000256" key="9">
    <source>
        <dbReference type="ARBA" id="ARBA00022737"/>
    </source>
</evidence>
<dbReference type="SUPFAM" id="SSF56112">
    <property type="entry name" value="Protein kinase-like (PK-like)"/>
    <property type="match status" value="1"/>
</dbReference>
<evidence type="ECO:0000256" key="3">
    <source>
        <dbReference type="ARBA" id="ARBA00022527"/>
    </source>
</evidence>
<keyword evidence="16" id="KW-0325">Glycoprotein</keyword>
<evidence type="ECO:0000313" key="23">
    <source>
        <dbReference type="Proteomes" id="UP001168877"/>
    </source>
</evidence>
<comment type="catalytic activity">
    <reaction evidence="18">
        <text>L-seryl-[protein] + ATP = O-phospho-L-seryl-[protein] + ADP + H(+)</text>
        <dbReference type="Rhea" id="RHEA:17989"/>
        <dbReference type="Rhea" id="RHEA-COMP:9863"/>
        <dbReference type="Rhea" id="RHEA-COMP:11604"/>
        <dbReference type="ChEBI" id="CHEBI:15378"/>
        <dbReference type="ChEBI" id="CHEBI:29999"/>
        <dbReference type="ChEBI" id="CHEBI:30616"/>
        <dbReference type="ChEBI" id="CHEBI:83421"/>
        <dbReference type="ChEBI" id="CHEBI:456216"/>
        <dbReference type="EC" id="2.7.11.1"/>
    </reaction>
</comment>
<keyword evidence="6" id="KW-0808">Transferase</keyword>
<dbReference type="PANTHER" id="PTHR48005">
    <property type="entry name" value="LEUCINE RICH REPEAT KINASE 2"/>
    <property type="match status" value="1"/>
</dbReference>
<dbReference type="InterPro" id="IPR000719">
    <property type="entry name" value="Prot_kinase_dom"/>
</dbReference>
<dbReference type="EMBL" id="JAUESC010000383">
    <property type="protein sequence ID" value="KAK0584724.1"/>
    <property type="molecule type" value="Genomic_DNA"/>
</dbReference>
<dbReference type="PROSITE" id="PS00109">
    <property type="entry name" value="PROTEIN_KINASE_TYR"/>
    <property type="match status" value="1"/>
</dbReference>
<feature type="binding site" evidence="19">
    <location>
        <position position="112"/>
    </location>
    <ligand>
        <name>ATP</name>
        <dbReference type="ChEBI" id="CHEBI:30616"/>
    </ligand>
</feature>
<dbReference type="AlphaFoldDB" id="A0AA39VGP1"/>
<dbReference type="InterPro" id="IPR011009">
    <property type="entry name" value="Kinase-like_dom_sf"/>
</dbReference>
<evidence type="ECO:0000256" key="18">
    <source>
        <dbReference type="ARBA" id="ARBA00048679"/>
    </source>
</evidence>
<keyword evidence="14 20" id="KW-0472">Membrane</keyword>
<dbReference type="FunFam" id="3.30.200.20:FF:000309">
    <property type="entry name" value="Leucine-rich repeat receptor protein kinase MSP1"/>
    <property type="match status" value="1"/>
</dbReference>
<protein>
    <recommendedName>
        <fullName evidence="2">non-specific serine/threonine protein kinase</fullName>
        <ecNumber evidence="2">2.7.11.1</ecNumber>
    </recommendedName>
</protein>
<sequence>MVFSVFPPSSPDTTYNITLFFTIFLPISTLTPLVFFGFFFLLKKCRDGKTKLNAEATKSVDTFSIWNYDGRIAFEDIIEATEDFDIKYCIGTGGYGSVYKAQLSNDRVFALKKLHRSEFGESIFMKSFENEARVLSKIRHRNIVKLYGFCLHKKCMFLIYEYMSKGSLFCVLRYHNKAIKLDWSKRVNIVKSVAHALSYLHHSCTPSIVHRDISSNNVLLNQESNAFLADFGTAKFLHPDSSNRTLLAGTRGYIAPDRRPMPAMDATVVQDIILASAIAFACLQSEPKSRPTMKYVSQKFLARKTLKSRTPLHKISLAELKQQDLYFVDDINSSYIIDVHT</sequence>
<evidence type="ECO:0000256" key="11">
    <source>
        <dbReference type="ARBA" id="ARBA00022777"/>
    </source>
</evidence>
<evidence type="ECO:0000259" key="21">
    <source>
        <dbReference type="PROSITE" id="PS50011"/>
    </source>
</evidence>
<keyword evidence="3" id="KW-0723">Serine/threonine-protein kinase</keyword>
<evidence type="ECO:0000256" key="1">
    <source>
        <dbReference type="ARBA" id="ARBA00004479"/>
    </source>
</evidence>
<dbReference type="GO" id="GO:0005524">
    <property type="term" value="F:ATP binding"/>
    <property type="evidence" value="ECO:0007669"/>
    <property type="project" value="UniProtKB-UniRule"/>
</dbReference>
<organism evidence="22 23">
    <name type="scientific">Acer saccharum</name>
    <name type="common">Sugar maple</name>
    <dbReference type="NCBI Taxonomy" id="4024"/>
    <lineage>
        <taxon>Eukaryota</taxon>
        <taxon>Viridiplantae</taxon>
        <taxon>Streptophyta</taxon>
        <taxon>Embryophyta</taxon>
        <taxon>Tracheophyta</taxon>
        <taxon>Spermatophyta</taxon>
        <taxon>Magnoliopsida</taxon>
        <taxon>eudicotyledons</taxon>
        <taxon>Gunneridae</taxon>
        <taxon>Pentapetalae</taxon>
        <taxon>rosids</taxon>
        <taxon>malvids</taxon>
        <taxon>Sapindales</taxon>
        <taxon>Sapindaceae</taxon>
        <taxon>Hippocastanoideae</taxon>
        <taxon>Acereae</taxon>
        <taxon>Acer</taxon>
    </lineage>
</organism>
<keyword evidence="15" id="KW-0675">Receptor</keyword>
<keyword evidence="4" id="KW-0597">Phosphoprotein</keyword>
<dbReference type="Pfam" id="PF00069">
    <property type="entry name" value="Pkinase"/>
    <property type="match status" value="1"/>
</dbReference>
<dbReference type="EC" id="2.7.11.1" evidence="2"/>
<accession>A0AA39VGP1</accession>
<keyword evidence="10 19" id="KW-0547">Nucleotide-binding</keyword>
<evidence type="ECO:0000313" key="22">
    <source>
        <dbReference type="EMBL" id="KAK0584724.1"/>
    </source>
</evidence>